<dbReference type="InterPro" id="IPR027268">
    <property type="entry name" value="Peptidase_M4/M1_CTD_sf"/>
</dbReference>
<organism evidence="9 10">
    <name type="scientific">Penicillium citrinum</name>
    <dbReference type="NCBI Taxonomy" id="5077"/>
    <lineage>
        <taxon>Eukaryota</taxon>
        <taxon>Fungi</taxon>
        <taxon>Dikarya</taxon>
        <taxon>Ascomycota</taxon>
        <taxon>Pezizomycotina</taxon>
        <taxon>Eurotiomycetes</taxon>
        <taxon>Eurotiomycetidae</taxon>
        <taxon>Eurotiales</taxon>
        <taxon>Aspergillaceae</taxon>
        <taxon>Penicillium</taxon>
    </lineage>
</organism>
<dbReference type="SUPFAM" id="SSF55486">
    <property type="entry name" value="Metalloproteases ('zincins'), catalytic domain"/>
    <property type="match status" value="1"/>
</dbReference>
<dbReference type="PANTHER" id="PTHR43579:SF1">
    <property type="entry name" value="NEUTRAL METALLOPROTEINASE"/>
    <property type="match status" value="1"/>
</dbReference>
<keyword evidence="5" id="KW-0862">Zinc</keyword>
<keyword evidence="3" id="KW-0479">Metal-binding</keyword>
<evidence type="ECO:0000256" key="4">
    <source>
        <dbReference type="ARBA" id="ARBA00022801"/>
    </source>
</evidence>
<comment type="similarity">
    <text evidence="1">Belongs to the peptidase M4 family.</text>
</comment>
<evidence type="ECO:0000256" key="1">
    <source>
        <dbReference type="ARBA" id="ARBA00009388"/>
    </source>
</evidence>
<evidence type="ECO:0000256" key="6">
    <source>
        <dbReference type="ARBA" id="ARBA00023049"/>
    </source>
</evidence>
<dbReference type="Gene3D" id="3.10.170.10">
    <property type="match status" value="1"/>
</dbReference>
<evidence type="ECO:0000313" key="10">
    <source>
        <dbReference type="Proteomes" id="UP001147733"/>
    </source>
</evidence>
<dbReference type="InterPro" id="IPR052759">
    <property type="entry name" value="Metalloprotease_M4"/>
</dbReference>
<dbReference type="InterPro" id="IPR001570">
    <property type="entry name" value="Peptidase_M4_C_domain"/>
</dbReference>
<dbReference type="RefSeq" id="XP_056499074.1">
    <property type="nucleotide sequence ID" value="XM_056645633.1"/>
</dbReference>
<sequence length="364" mass="40229">MRPICSIVPDHILESIVEKGEAPQHVINFCQDTIVKTRELRDARIEQGQSLASIVGQAPQGIIPAFIYDAVARHAAKEGQFSGASAQLDRTVYHAQNHTDEQNLSRDNILIKEGGALIKREDDISGDANECYIGFKKTYDFYSNFFNRNSIDNRGLKLEGFVHFGKKYLNAFWIENKMVFGDGDGIIFNGFTDELDVIGHELTHGVVEYSGTLDYKYQSGALNESIADTAAEANWLIGEGIWAKGVNGRALRDMKAPGTAYSDSRVGSDSQPAHWKDFKKLPLSVDRGGVHINSGIPNHAFYLAATIIGGYAWETAGPAWYKALTCGELRPNASFKEFADLTISNAGEHEAEIREAWTQVGYPF</sequence>
<dbReference type="EMBL" id="JAPQKT010000006">
    <property type="protein sequence ID" value="KAJ5226709.1"/>
    <property type="molecule type" value="Genomic_DNA"/>
</dbReference>
<protein>
    <recommendedName>
        <fullName evidence="11">Neutral metalloproteinase</fullName>
    </recommendedName>
</protein>
<dbReference type="PRINTS" id="PR00730">
    <property type="entry name" value="THERMOLYSIN"/>
</dbReference>
<evidence type="ECO:0000259" key="8">
    <source>
        <dbReference type="Pfam" id="PF02868"/>
    </source>
</evidence>
<evidence type="ECO:0000313" key="9">
    <source>
        <dbReference type="EMBL" id="KAJ5226709.1"/>
    </source>
</evidence>
<reference evidence="9" key="1">
    <citation type="submission" date="2022-11" db="EMBL/GenBank/DDBJ databases">
        <authorList>
            <person name="Petersen C."/>
        </authorList>
    </citation>
    <scope>NUCLEOTIDE SEQUENCE</scope>
    <source>
        <strain evidence="9">IBT 23319</strain>
    </source>
</reference>
<reference evidence="9" key="2">
    <citation type="journal article" date="2023" name="IMA Fungus">
        <title>Comparative genomic study of the Penicillium genus elucidates a diverse pangenome and 15 lateral gene transfer events.</title>
        <authorList>
            <person name="Petersen C."/>
            <person name="Sorensen T."/>
            <person name="Nielsen M.R."/>
            <person name="Sondergaard T.E."/>
            <person name="Sorensen J.L."/>
            <person name="Fitzpatrick D.A."/>
            <person name="Frisvad J.C."/>
            <person name="Nielsen K.L."/>
        </authorList>
    </citation>
    <scope>NUCLEOTIDE SEQUENCE</scope>
    <source>
        <strain evidence="9">IBT 23319</strain>
    </source>
</reference>
<dbReference type="GO" id="GO:0004222">
    <property type="term" value="F:metalloendopeptidase activity"/>
    <property type="evidence" value="ECO:0007669"/>
    <property type="project" value="InterPro"/>
</dbReference>
<evidence type="ECO:0000256" key="3">
    <source>
        <dbReference type="ARBA" id="ARBA00022723"/>
    </source>
</evidence>
<evidence type="ECO:0008006" key="11">
    <source>
        <dbReference type="Google" id="ProtNLM"/>
    </source>
</evidence>
<dbReference type="GO" id="GO:0006508">
    <property type="term" value="P:proteolysis"/>
    <property type="evidence" value="ECO:0007669"/>
    <property type="project" value="UniProtKB-KW"/>
</dbReference>
<name>A0A9W9NV47_PENCI</name>
<accession>A0A9W9NV47</accession>
<dbReference type="OrthoDB" id="5332336at2759"/>
<keyword evidence="6" id="KW-0482">Metalloprotease</keyword>
<dbReference type="Proteomes" id="UP001147733">
    <property type="component" value="Unassembled WGS sequence"/>
</dbReference>
<keyword evidence="10" id="KW-1185">Reference proteome</keyword>
<dbReference type="InterPro" id="IPR013856">
    <property type="entry name" value="Peptidase_M4_domain"/>
</dbReference>
<dbReference type="AlphaFoldDB" id="A0A9W9NV47"/>
<gene>
    <name evidence="9" type="ORF">N7469_006715</name>
</gene>
<dbReference type="GO" id="GO:0046872">
    <property type="term" value="F:metal ion binding"/>
    <property type="evidence" value="ECO:0007669"/>
    <property type="project" value="UniProtKB-KW"/>
</dbReference>
<dbReference type="PANTHER" id="PTHR43579">
    <property type="match status" value="1"/>
</dbReference>
<dbReference type="GeneID" id="81384800"/>
<keyword evidence="2" id="KW-0645">Protease</keyword>
<dbReference type="CDD" id="cd09597">
    <property type="entry name" value="M4_TLP"/>
    <property type="match status" value="1"/>
</dbReference>
<dbReference type="Pfam" id="PF02868">
    <property type="entry name" value="Peptidase_M4_C"/>
    <property type="match status" value="1"/>
</dbReference>
<feature type="domain" description="Peptidase M4" evidence="7">
    <location>
        <begin position="91"/>
        <end position="208"/>
    </location>
</feature>
<evidence type="ECO:0000259" key="7">
    <source>
        <dbReference type="Pfam" id="PF01447"/>
    </source>
</evidence>
<dbReference type="InterPro" id="IPR023612">
    <property type="entry name" value="Peptidase_M4"/>
</dbReference>
<feature type="domain" description="Peptidase M4 C-terminal" evidence="8">
    <location>
        <begin position="213"/>
        <end position="361"/>
    </location>
</feature>
<evidence type="ECO:0000256" key="5">
    <source>
        <dbReference type="ARBA" id="ARBA00022833"/>
    </source>
</evidence>
<keyword evidence="4" id="KW-0378">Hydrolase</keyword>
<evidence type="ECO:0000256" key="2">
    <source>
        <dbReference type="ARBA" id="ARBA00022670"/>
    </source>
</evidence>
<proteinExistence type="inferred from homology"/>
<dbReference type="Gene3D" id="1.10.390.10">
    <property type="entry name" value="Neutral Protease Domain 2"/>
    <property type="match status" value="1"/>
</dbReference>
<comment type="caution">
    <text evidence="9">The sequence shown here is derived from an EMBL/GenBank/DDBJ whole genome shotgun (WGS) entry which is preliminary data.</text>
</comment>
<dbReference type="Pfam" id="PF01447">
    <property type="entry name" value="Peptidase_M4"/>
    <property type="match status" value="1"/>
</dbReference>